<evidence type="ECO:0000313" key="3">
    <source>
        <dbReference type="Proteomes" id="UP000626109"/>
    </source>
</evidence>
<feature type="region of interest" description="Disordered" evidence="1">
    <location>
        <begin position="39"/>
        <end position="61"/>
    </location>
</feature>
<protein>
    <submittedName>
        <fullName evidence="2">Uncharacterized protein</fullName>
    </submittedName>
</protein>
<dbReference type="EMBL" id="CAJNNW010028671">
    <property type="protein sequence ID" value="CAE8697197.1"/>
    <property type="molecule type" value="Genomic_DNA"/>
</dbReference>
<dbReference type="Proteomes" id="UP000626109">
    <property type="component" value="Unassembled WGS sequence"/>
</dbReference>
<feature type="non-terminal residue" evidence="2">
    <location>
        <position position="1"/>
    </location>
</feature>
<sequence length="99" mass="10927">PVTCNLNDPPRLAQNHVSNSTCRGLDHTTYASLLAACVDSNNNSNNNNNNSNNNKHNNNRHNSTCWLVVSAQAKLTARALQARREIHKRTSTTTVSLFV</sequence>
<gene>
    <name evidence="2" type="ORF">PGLA2088_LOCUS30172</name>
</gene>
<accession>A0A813K510</accession>
<organism evidence="2 3">
    <name type="scientific">Polarella glacialis</name>
    <name type="common">Dinoflagellate</name>
    <dbReference type="NCBI Taxonomy" id="89957"/>
    <lineage>
        <taxon>Eukaryota</taxon>
        <taxon>Sar</taxon>
        <taxon>Alveolata</taxon>
        <taxon>Dinophyceae</taxon>
        <taxon>Suessiales</taxon>
        <taxon>Suessiaceae</taxon>
        <taxon>Polarella</taxon>
    </lineage>
</organism>
<evidence type="ECO:0000256" key="1">
    <source>
        <dbReference type="SAM" id="MobiDB-lite"/>
    </source>
</evidence>
<evidence type="ECO:0000313" key="2">
    <source>
        <dbReference type="EMBL" id="CAE8697197.1"/>
    </source>
</evidence>
<proteinExistence type="predicted"/>
<comment type="caution">
    <text evidence="2">The sequence shown here is derived from an EMBL/GenBank/DDBJ whole genome shotgun (WGS) entry which is preliminary data.</text>
</comment>
<reference evidence="2" key="1">
    <citation type="submission" date="2021-02" db="EMBL/GenBank/DDBJ databases">
        <authorList>
            <person name="Dougan E. K."/>
            <person name="Rhodes N."/>
            <person name="Thang M."/>
            <person name="Chan C."/>
        </authorList>
    </citation>
    <scope>NUCLEOTIDE SEQUENCE</scope>
</reference>
<dbReference type="AlphaFoldDB" id="A0A813K510"/>
<feature type="non-terminal residue" evidence="2">
    <location>
        <position position="99"/>
    </location>
</feature>
<feature type="compositionally biased region" description="Low complexity" evidence="1">
    <location>
        <begin position="40"/>
        <end position="61"/>
    </location>
</feature>
<name>A0A813K510_POLGL</name>